<feature type="binding site" evidence="9">
    <location>
        <position position="170"/>
    </location>
    <ligand>
        <name>glycerol</name>
        <dbReference type="ChEBI" id="CHEBI:17754"/>
    </ligand>
</feature>
<organism evidence="13 14">
    <name type="scientific">Bifidobacterium biavatii DSM 23969</name>
    <dbReference type="NCBI Taxonomy" id="1437608"/>
    <lineage>
        <taxon>Bacteria</taxon>
        <taxon>Bacillati</taxon>
        <taxon>Actinomycetota</taxon>
        <taxon>Actinomycetes</taxon>
        <taxon>Bifidobacteriales</taxon>
        <taxon>Bifidobacteriaceae</taxon>
        <taxon>Bifidobacterium</taxon>
    </lineage>
</organism>
<feature type="binding site" evidence="10">
    <location>
        <position position="120"/>
    </location>
    <ligand>
        <name>glycerol</name>
        <dbReference type="ChEBI" id="CHEBI:17754"/>
    </ligand>
</feature>
<sequence>MRTVLCSPGSYIQQEGALGSLASEYVELGSTGAYLIVDPFIDRMYHDRITSSFDASNTPYHYEAFAGECSMTEVHRHQKLLDKCDVVLGIGGGKSLDTAKAVAHFAELPVIIVPTAASSDAPCSRLSVLYTDDGQFDKYLPLPKNPEKVIMDTDVIAKAPARLLTAGFGDAYATYFEALACVKSNAVTMAGGHATNAAEAMARLCHDLLIADGVKALAAAHKGLRTRALEQVVEANTLLSGIGFESSGLAAAHAVHNGLTALEGTHKYLHGEKVAYGTLAQFVLEDRPMADFEEAFGFFRAVGLPTTLADIGIADATDADLLRVGKLACSPDDTMGNMPFEVTPSDVATALRAVDSLDAVVG</sequence>
<dbReference type="SUPFAM" id="SSF56796">
    <property type="entry name" value="Dehydroquinate synthase-like"/>
    <property type="match status" value="1"/>
</dbReference>
<dbReference type="Gene3D" id="1.20.1090.10">
    <property type="entry name" value="Dehydroquinate synthase-like - alpha domain"/>
    <property type="match status" value="1"/>
</dbReference>
<feature type="binding site" evidence="11">
    <location>
        <begin position="93"/>
        <end position="97"/>
    </location>
    <ligand>
        <name>NAD(+)</name>
        <dbReference type="ChEBI" id="CHEBI:57540"/>
    </ligand>
</feature>
<evidence type="ECO:0000256" key="5">
    <source>
        <dbReference type="ARBA" id="ARBA00037918"/>
    </source>
</evidence>
<feature type="binding site" evidence="11">
    <location>
        <position position="126"/>
    </location>
    <ligand>
        <name>NAD(+)</name>
        <dbReference type="ChEBI" id="CHEBI:57540"/>
    </ligand>
</feature>
<evidence type="ECO:0000256" key="4">
    <source>
        <dbReference type="ARBA" id="ARBA00023027"/>
    </source>
</evidence>
<gene>
    <name evidence="13" type="ORF">BBIA_1947</name>
</gene>
<feature type="domain" description="Alcohol dehydrogenase iron-type/glycerol dehydrogenase GldA" evidence="12">
    <location>
        <begin position="8"/>
        <end position="153"/>
    </location>
</feature>
<dbReference type="PANTHER" id="PTHR43616:SF5">
    <property type="entry name" value="GLYCEROL DEHYDROGENASE 1"/>
    <property type="match status" value="1"/>
</dbReference>
<feature type="binding site" evidence="9">
    <location>
        <position position="270"/>
    </location>
    <ligand>
        <name>glycerol</name>
        <dbReference type="ChEBI" id="CHEBI:17754"/>
    </ligand>
</feature>
<evidence type="ECO:0000256" key="7">
    <source>
        <dbReference type="ARBA" id="ARBA00040132"/>
    </source>
</evidence>
<feature type="binding site" evidence="11">
    <location>
        <position position="130"/>
    </location>
    <ligand>
        <name>NAD(+)</name>
        <dbReference type="ChEBI" id="CHEBI:57540"/>
    </ligand>
</feature>
<comment type="cofactor">
    <cofactor evidence="9">
        <name>Zn(2+)</name>
        <dbReference type="ChEBI" id="CHEBI:29105"/>
    </cofactor>
    <text evidence="9">Binds 1 zinc ion per subunit.</text>
</comment>
<dbReference type="EMBL" id="JGYN01000027">
    <property type="protein sequence ID" value="KFI48948.1"/>
    <property type="molecule type" value="Genomic_DNA"/>
</dbReference>
<feature type="binding site" evidence="11">
    <location>
        <position position="124"/>
    </location>
    <ligand>
        <name>NAD(+)</name>
        <dbReference type="ChEBI" id="CHEBI:57540"/>
    </ligand>
</feature>
<comment type="similarity">
    <text evidence="1">Belongs to the iron-containing alcohol dehydrogenase family.</text>
</comment>
<keyword evidence="14" id="KW-1185">Reference proteome</keyword>
<dbReference type="GO" id="GO:0046872">
    <property type="term" value="F:metal ion binding"/>
    <property type="evidence" value="ECO:0007669"/>
    <property type="project" value="UniProtKB-KW"/>
</dbReference>
<dbReference type="eggNOG" id="COG0371">
    <property type="taxonomic scope" value="Bacteria"/>
</dbReference>
<dbReference type="InterPro" id="IPR018211">
    <property type="entry name" value="ADH_Fe_CS"/>
</dbReference>
<feature type="binding site" evidence="11">
    <location>
        <begin position="115"/>
        <end position="118"/>
    </location>
    <ligand>
        <name>NAD(+)</name>
        <dbReference type="ChEBI" id="CHEBI:57540"/>
    </ligand>
</feature>
<dbReference type="EC" id="1.1.1.6" evidence="6"/>
<keyword evidence="4 11" id="KW-0520">NAD</keyword>
<accession>A0A086ZQZ8</accession>
<comment type="pathway">
    <text evidence="5">Polyol metabolism; glycerol fermentation; glycerone phosphate from glycerol (oxidative route): step 1/2.</text>
</comment>
<reference evidence="13 14" key="1">
    <citation type="submission" date="2014-03" db="EMBL/GenBank/DDBJ databases">
        <title>Genomics of Bifidobacteria.</title>
        <authorList>
            <person name="Ventura M."/>
            <person name="Milani C."/>
            <person name="Lugli G.A."/>
        </authorList>
    </citation>
    <scope>NUCLEOTIDE SEQUENCE [LARGE SCALE GENOMIC DNA]</scope>
    <source>
        <strain evidence="13 14">DSM 23969</strain>
    </source>
</reference>
<dbReference type="InterPro" id="IPR001670">
    <property type="entry name" value="ADH_Fe/GldA"/>
</dbReference>
<dbReference type="Proteomes" id="UP000029108">
    <property type="component" value="Unassembled WGS sequence"/>
</dbReference>
<protein>
    <recommendedName>
        <fullName evidence="7">Glycerol dehydrogenase</fullName>
        <ecNumber evidence="6">1.1.1.6</ecNumber>
    </recommendedName>
</protein>
<evidence type="ECO:0000313" key="14">
    <source>
        <dbReference type="Proteomes" id="UP000029108"/>
    </source>
</evidence>
<dbReference type="STRING" id="1437608.GCA_000771645_00034"/>
<keyword evidence="3 13" id="KW-0560">Oxidoreductase</keyword>
<keyword evidence="2 9" id="KW-0479">Metal-binding</keyword>
<dbReference type="PIRSF" id="PIRSF000112">
    <property type="entry name" value="Glycerol_dehydrogenase"/>
    <property type="match status" value="1"/>
</dbReference>
<name>A0A086ZQZ8_9BIFI</name>
<evidence type="ECO:0000256" key="2">
    <source>
        <dbReference type="ARBA" id="ARBA00022723"/>
    </source>
</evidence>
<evidence type="ECO:0000256" key="9">
    <source>
        <dbReference type="PIRSR" id="PIRSR000112-1"/>
    </source>
</evidence>
<evidence type="ECO:0000259" key="12">
    <source>
        <dbReference type="Pfam" id="PF00465"/>
    </source>
</evidence>
<proteinExistence type="inferred from homology"/>
<evidence type="ECO:0000256" key="1">
    <source>
        <dbReference type="ARBA" id="ARBA00007358"/>
    </source>
</evidence>
<feature type="binding site" evidence="9">
    <location>
        <position position="253"/>
    </location>
    <ligand>
        <name>glycerol</name>
        <dbReference type="ChEBI" id="CHEBI:17754"/>
    </ligand>
</feature>
<dbReference type="PANTHER" id="PTHR43616">
    <property type="entry name" value="GLYCEROL DEHYDROGENASE"/>
    <property type="match status" value="1"/>
</dbReference>
<dbReference type="Pfam" id="PF00465">
    <property type="entry name" value="Fe-ADH"/>
    <property type="match status" value="1"/>
</dbReference>
<dbReference type="OrthoDB" id="323926at2"/>
<evidence type="ECO:0000256" key="11">
    <source>
        <dbReference type="PIRSR" id="PIRSR000112-3"/>
    </source>
</evidence>
<dbReference type="CDD" id="cd08170">
    <property type="entry name" value="GlyDH"/>
    <property type="match status" value="1"/>
</dbReference>
<comment type="caution">
    <text evidence="13">The sequence shown here is derived from an EMBL/GenBank/DDBJ whole genome shotgun (WGS) entry which is preliminary data.</text>
</comment>
<dbReference type="RefSeq" id="WP_033491984.1">
    <property type="nucleotide sequence ID" value="NZ_JDUU01000001.1"/>
</dbReference>
<evidence type="ECO:0000313" key="13">
    <source>
        <dbReference type="EMBL" id="KFI48948.1"/>
    </source>
</evidence>
<comment type="catalytic activity">
    <reaction evidence="8">
        <text>glycerol + NAD(+) = dihydroxyacetone + NADH + H(+)</text>
        <dbReference type="Rhea" id="RHEA:13769"/>
        <dbReference type="ChEBI" id="CHEBI:15378"/>
        <dbReference type="ChEBI" id="CHEBI:16016"/>
        <dbReference type="ChEBI" id="CHEBI:17754"/>
        <dbReference type="ChEBI" id="CHEBI:57540"/>
        <dbReference type="ChEBI" id="CHEBI:57945"/>
        <dbReference type="EC" id="1.1.1.6"/>
    </reaction>
</comment>
<evidence type="ECO:0000256" key="6">
    <source>
        <dbReference type="ARBA" id="ARBA00039147"/>
    </source>
</evidence>
<keyword evidence="9" id="KW-0862">Zinc</keyword>
<dbReference type="AlphaFoldDB" id="A0A086ZQZ8"/>
<evidence type="ECO:0000256" key="3">
    <source>
        <dbReference type="ARBA" id="ARBA00023002"/>
    </source>
</evidence>
<dbReference type="InterPro" id="IPR016205">
    <property type="entry name" value="Glycerol_DH"/>
</dbReference>
<dbReference type="Gene3D" id="3.40.50.1970">
    <property type="match status" value="1"/>
</dbReference>
<evidence type="ECO:0000256" key="8">
    <source>
        <dbReference type="ARBA" id="ARBA00049006"/>
    </source>
</evidence>
<dbReference type="PROSITE" id="PS00060">
    <property type="entry name" value="ADH_IRON_2"/>
    <property type="match status" value="1"/>
</dbReference>
<evidence type="ECO:0000256" key="10">
    <source>
        <dbReference type="PIRSR" id="PIRSR000112-2"/>
    </source>
</evidence>
<dbReference type="GO" id="GO:0008888">
    <property type="term" value="F:glycerol dehydrogenase (NAD+) activity"/>
    <property type="evidence" value="ECO:0007669"/>
    <property type="project" value="UniProtKB-EC"/>
</dbReference>
<dbReference type="NCBIfam" id="NF006941">
    <property type="entry name" value="PRK09423.1"/>
    <property type="match status" value="1"/>
</dbReference>